<dbReference type="InterPro" id="IPR000182">
    <property type="entry name" value="GNAT_dom"/>
</dbReference>
<keyword evidence="5" id="KW-1185">Reference proteome</keyword>
<dbReference type="AlphaFoldDB" id="A0A545U902"/>
<evidence type="ECO:0000313" key="4">
    <source>
        <dbReference type="EMBL" id="TQV85947.1"/>
    </source>
</evidence>
<keyword evidence="1 4" id="KW-0808">Transferase</keyword>
<name>A0A545U902_9GAMM</name>
<evidence type="ECO:0000313" key="5">
    <source>
        <dbReference type="Proteomes" id="UP000315439"/>
    </source>
</evidence>
<sequence length="158" mass="18337">MFVLIEIRHAQYQDLKFMHDALYQLSEMHHRADPEYFRHPAEISLQKSLKHYIESEQAFALIATEGEQAVGFVVGEIIQERSPLLKSMRYGAINEIFLLEQYRGGGIGRELLQQAQAHCLSLGATELRLEAWGFNEPALSFYRDFGFVTHIHFLRKKI</sequence>
<dbReference type="CDD" id="cd04301">
    <property type="entry name" value="NAT_SF"/>
    <property type="match status" value="1"/>
</dbReference>
<dbReference type="Pfam" id="PF00583">
    <property type="entry name" value="Acetyltransf_1"/>
    <property type="match status" value="1"/>
</dbReference>
<dbReference type="EMBL" id="VIKS01000011">
    <property type="protein sequence ID" value="TQV85947.1"/>
    <property type="molecule type" value="Genomic_DNA"/>
</dbReference>
<accession>A0A545U902</accession>
<dbReference type="PROSITE" id="PS51186">
    <property type="entry name" value="GNAT"/>
    <property type="match status" value="1"/>
</dbReference>
<evidence type="ECO:0000256" key="1">
    <source>
        <dbReference type="ARBA" id="ARBA00022679"/>
    </source>
</evidence>
<dbReference type="PANTHER" id="PTHR43877:SF2">
    <property type="entry name" value="AMINOALKYLPHOSPHONATE N-ACETYLTRANSFERASE-RELATED"/>
    <property type="match status" value="1"/>
</dbReference>
<protein>
    <submittedName>
        <fullName evidence="4">GNAT family N-acetyltransferase</fullName>
    </submittedName>
</protein>
<evidence type="ECO:0000259" key="3">
    <source>
        <dbReference type="PROSITE" id="PS51186"/>
    </source>
</evidence>
<dbReference type="Gene3D" id="3.40.630.30">
    <property type="match status" value="1"/>
</dbReference>
<dbReference type="SUPFAM" id="SSF55729">
    <property type="entry name" value="Acyl-CoA N-acyltransferases (Nat)"/>
    <property type="match status" value="1"/>
</dbReference>
<comment type="caution">
    <text evidence="4">The sequence shown here is derived from an EMBL/GenBank/DDBJ whole genome shotgun (WGS) entry which is preliminary data.</text>
</comment>
<dbReference type="OrthoDB" id="27442at2"/>
<dbReference type="InterPro" id="IPR050832">
    <property type="entry name" value="Bact_Acetyltransf"/>
</dbReference>
<reference evidence="4 5" key="1">
    <citation type="submission" date="2019-07" db="EMBL/GenBank/DDBJ databases">
        <title>Draft genome for Aliikangiella sp. M105.</title>
        <authorList>
            <person name="Wang G."/>
        </authorList>
    </citation>
    <scope>NUCLEOTIDE SEQUENCE [LARGE SCALE GENOMIC DNA]</scope>
    <source>
        <strain evidence="4 5">M105</strain>
    </source>
</reference>
<evidence type="ECO:0000256" key="2">
    <source>
        <dbReference type="ARBA" id="ARBA00023315"/>
    </source>
</evidence>
<proteinExistence type="predicted"/>
<gene>
    <name evidence="4" type="ORF">FLL46_18690</name>
</gene>
<dbReference type="InterPro" id="IPR016181">
    <property type="entry name" value="Acyl_CoA_acyltransferase"/>
</dbReference>
<dbReference type="Proteomes" id="UP000315439">
    <property type="component" value="Unassembled WGS sequence"/>
</dbReference>
<feature type="domain" description="N-acetyltransferase" evidence="3">
    <location>
        <begin position="5"/>
        <end position="158"/>
    </location>
</feature>
<dbReference type="PANTHER" id="PTHR43877">
    <property type="entry name" value="AMINOALKYLPHOSPHONATE N-ACETYLTRANSFERASE-RELATED-RELATED"/>
    <property type="match status" value="1"/>
</dbReference>
<keyword evidence="2" id="KW-0012">Acyltransferase</keyword>
<dbReference type="GO" id="GO:0016747">
    <property type="term" value="F:acyltransferase activity, transferring groups other than amino-acyl groups"/>
    <property type="evidence" value="ECO:0007669"/>
    <property type="project" value="InterPro"/>
</dbReference>
<organism evidence="4 5">
    <name type="scientific">Aliikangiella coralliicola</name>
    <dbReference type="NCBI Taxonomy" id="2592383"/>
    <lineage>
        <taxon>Bacteria</taxon>
        <taxon>Pseudomonadati</taxon>
        <taxon>Pseudomonadota</taxon>
        <taxon>Gammaproteobacteria</taxon>
        <taxon>Oceanospirillales</taxon>
        <taxon>Pleioneaceae</taxon>
        <taxon>Aliikangiella</taxon>
    </lineage>
</organism>